<proteinExistence type="predicted"/>
<protein>
    <submittedName>
        <fullName evidence="1">Uncharacterized protein</fullName>
    </submittedName>
</protein>
<organism evidence="1">
    <name type="scientific">Arundo donax</name>
    <name type="common">Giant reed</name>
    <name type="synonym">Donax arundinaceus</name>
    <dbReference type="NCBI Taxonomy" id="35708"/>
    <lineage>
        <taxon>Eukaryota</taxon>
        <taxon>Viridiplantae</taxon>
        <taxon>Streptophyta</taxon>
        <taxon>Embryophyta</taxon>
        <taxon>Tracheophyta</taxon>
        <taxon>Spermatophyta</taxon>
        <taxon>Magnoliopsida</taxon>
        <taxon>Liliopsida</taxon>
        <taxon>Poales</taxon>
        <taxon>Poaceae</taxon>
        <taxon>PACMAD clade</taxon>
        <taxon>Arundinoideae</taxon>
        <taxon>Arundineae</taxon>
        <taxon>Arundo</taxon>
    </lineage>
</organism>
<evidence type="ECO:0000313" key="1">
    <source>
        <dbReference type="EMBL" id="JAD25180.1"/>
    </source>
</evidence>
<dbReference type="EMBL" id="GBRH01272715">
    <property type="protein sequence ID" value="JAD25180.1"/>
    <property type="molecule type" value="Transcribed_RNA"/>
</dbReference>
<sequence>MFLLRTRAVQQWCFTERCCGHVPFFFQAIELDEIADRMTFFDCVPSLGQV</sequence>
<accession>A0A0A8YIA4</accession>
<name>A0A0A8YIA4_ARUDO</name>
<dbReference type="AlphaFoldDB" id="A0A0A8YIA4"/>
<reference evidence="1" key="1">
    <citation type="submission" date="2014-09" db="EMBL/GenBank/DDBJ databases">
        <authorList>
            <person name="Magalhaes I.L.F."/>
            <person name="Oliveira U."/>
            <person name="Santos F.R."/>
            <person name="Vidigal T.H.D.A."/>
            <person name="Brescovit A.D."/>
            <person name="Santos A.J."/>
        </authorList>
    </citation>
    <scope>NUCLEOTIDE SEQUENCE</scope>
    <source>
        <tissue evidence="1">Shoot tissue taken approximately 20 cm above the soil surface</tissue>
    </source>
</reference>
<reference evidence="1" key="2">
    <citation type="journal article" date="2015" name="Data Brief">
        <title>Shoot transcriptome of the giant reed, Arundo donax.</title>
        <authorList>
            <person name="Barrero R.A."/>
            <person name="Guerrero F.D."/>
            <person name="Moolhuijzen P."/>
            <person name="Goolsby J.A."/>
            <person name="Tidwell J."/>
            <person name="Bellgard S.E."/>
            <person name="Bellgard M.I."/>
        </authorList>
    </citation>
    <scope>NUCLEOTIDE SEQUENCE</scope>
    <source>
        <tissue evidence="1">Shoot tissue taken approximately 20 cm above the soil surface</tissue>
    </source>
</reference>